<dbReference type="InterPro" id="IPR001763">
    <property type="entry name" value="Rhodanese-like_dom"/>
</dbReference>
<evidence type="ECO:0000256" key="3">
    <source>
        <dbReference type="ARBA" id="ARBA00022630"/>
    </source>
</evidence>
<dbReference type="Proteomes" id="UP000075359">
    <property type="component" value="Unassembled WGS sequence"/>
</dbReference>
<accession>A0A151CJV8</accession>
<dbReference type="Pfam" id="PF00581">
    <property type="entry name" value="Rhodanese"/>
    <property type="match status" value="1"/>
</dbReference>
<dbReference type="PANTHER" id="PTHR43429">
    <property type="entry name" value="PYRIDINE NUCLEOTIDE-DISULFIDE OXIDOREDUCTASE DOMAIN-CONTAINING"/>
    <property type="match status" value="1"/>
</dbReference>
<dbReference type="InterPro" id="IPR023753">
    <property type="entry name" value="FAD/NAD-binding_dom"/>
</dbReference>
<feature type="domain" description="Rhodanese" evidence="7">
    <location>
        <begin position="462"/>
        <end position="550"/>
    </location>
</feature>
<evidence type="ECO:0000256" key="5">
    <source>
        <dbReference type="ARBA" id="ARBA00023002"/>
    </source>
</evidence>
<dbReference type="OrthoDB" id="9769238at2"/>
<name>A0A151CJV8_9BACT</name>
<dbReference type="SUPFAM" id="SSF55424">
    <property type="entry name" value="FAD/NAD-linked reductases, dimerisation (C-terminal) domain"/>
    <property type="match status" value="1"/>
</dbReference>
<dbReference type="InterPro" id="IPR036188">
    <property type="entry name" value="FAD/NAD-bd_sf"/>
</dbReference>
<keyword evidence="9" id="KW-1185">Reference proteome</keyword>
<dbReference type="InterPro" id="IPR036873">
    <property type="entry name" value="Rhodanese-like_dom_sf"/>
</dbReference>
<dbReference type="Gene3D" id="3.50.50.60">
    <property type="entry name" value="FAD/NAD(P)-binding domain"/>
    <property type="match status" value="2"/>
</dbReference>
<dbReference type="Gene3D" id="3.40.250.10">
    <property type="entry name" value="Rhodanese-like domain"/>
    <property type="match status" value="1"/>
</dbReference>
<keyword evidence="3" id="KW-0285">Flavoprotein</keyword>
<sequence>MAKKYLVVGGVAGGASVAAKLRRLSEEDHIVMFEKGPHVSFSNCCLPYYLSGTIEKAEDLVLMTPEKFDKQYNIDARVNNEVIAIDREKKEVEVKDLLSGKTYRESYDKLILSPGAQPVKPDLPGIEKVNTFTIRNVVDIDKLQQSIQRIKPKHITVVGGGFIGIETVENLIEAGYNVTLVQSPDQVLKQFDFDLSQIMHKELIDHGVELILGDRVEAFEKDEVILKSGKRFSSEVIVFGIGVTPDSILAKEAGLKLGKRDTIWVDHNYKTSDPDIYAVGDAIQVYNPISREYEMIALAGPALKQARAVAMHIHGIPVVYPGYIGASVVKCFNYNGAAVGLNERAVKALGIEYDYAFVVPKDKVGLMPDSEELHMKLLFEKPTGRIIGAQAIGRGNVDKRIDVISTIMRAKGTIDHLTDLELCYAPPFGSARDVVNMAGFVASNILHGTFKQVHVDKIRSLLEEGAFVIDVREWDEWDVAHIKGATLIPLSELRKRLDEIPKNRPVYLHCRSGQRSYNAVLALQNLGYTNVYNISGGFIELCFYEYYTDKTTGREPIVTAYDFE</sequence>
<dbReference type="InterPro" id="IPR016156">
    <property type="entry name" value="FAD/NAD-linked_Rdtase_dimer_sf"/>
</dbReference>
<dbReference type="AlphaFoldDB" id="A0A151CJV8"/>
<keyword evidence="5" id="KW-0560">Oxidoreductase</keyword>
<evidence type="ECO:0000256" key="2">
    <source>
        <dbReference type="ARBA" id="ARBA00009130"/>
    </source>
</evidence>
<dbReference type="SMART" id="SM00450">
    <property type="entry name" value="RHOD"/>
    <property type="match status" value="1"/>
</dbReference>
<dbReference type="PROSITE" id="PS50206">
    <property type="entry name" value="RHODANESE_3"/>
    <property type="match status" value="1"/>
</dbReference>
<dbReference type="SUPFAM" id="SSF52821">
    <property type="entry name" value="Rhodanese/Cell cycle control phosphatase"/>
    <property type="match status" value="1"/>
</dbReference>
<dbReference type="Pfam" id="PF02852">
    <property type="entry name" value="Pyr_redox_dim"/>
    <property type="match status" value="1"/>
</dbReference>
<keyword evidence="4" id="KW-0274">FAD</keyword>
<reference evidence="8 9" key="1">
    <citation type="submission" date="2015-11" db="EMBL/GenBank/DDBJ databases">
        <title>Draft genome of Sulfurovum riftiae 1812E, a member of the Epsilonproteobacteria isolated from the tube of the deep-sea hydrothermal vent tubewom Riftia pachyptila.</title>
        <authorList>
            <person name="Vetriani C."/>
            <person name="Giovannelli D."/>
        </authorList>
    </citation>
    <scope>NUCLEOTIDE SEQUENCE [LARGE SCALE GENOMIC DNA]</scope>
    <source>
        <strain evidence="8 9">1812E</strain>
    </source>
</reference>
<protein>
    <submittedName>
        <fullName evidence="8">Pyridine nucleotide-disulfide oxidoreductase</fullName>
    </submittedName>
</protein>
<evidence type="ECO:0000259" key="7">
    <source>
        <dbReference type="PROSITE" id="PS50206"/>
    </source>
</evidence>
<proteinExistence type="inferred from homology"/>
<evidence type="ECO:0000313" key="9">
    <source>
        <dbReference type="Proteomes" id="UP000075359"/>
    </source>
</evidence>
<evidence type="ECO:0000313" key="8">
    <source>
        <dbReference type="EMBL" id="KYJ87779.1"/>
    </source>
</evidence>
<dbReference type="STRING" id="1630136.AS592_11470"/>
<evidence type="ECO:0000256" key="1">
    <source>
        <dbReference type="ARBA" id="ARBA00001974"/>
    </source>
</evidence>
<comment type="cofactor">
    <cofactor evidence="1">
        <name>FAD</name>
        <dbReference type="ChEBI" id="CHEBI:57692"/>
    </cofactor>
</comment>
<comment type="similarity">
    <text evidence="2">Belongs to the class-III pyridine nucleotide-disulfide oxidoreductase family.</text>
</comment>
<dbReference type="InterPro" id="IPR050260">
    <property type="entry name" value="FAD-bd_OxRdtase"/>
</dbReference>
<dbReference type="InterPro" id="IPR004099">
    <property type="entry name" value="Pyr_nucl-diS_OxRdtase_dimer"/>
</dbReference>
<dbReference type="PRINTS" id="PR00411">
    <property type="entry name" value="PNDRDTASEI"/>
</dbReference>
<organism evidence="8 9">
    <name type="scientific">Sulfurovum riftiae</name>
    <dbReference type="NCBI Taxonomy" id="1630136"/>
    <lineage>
        <taxon>Bacteria</taxon>
        <taxon>Pseudomonadati</taxon>
        <taxon>Campylobacterota</taxon>
        <taxon>Epsilonproteobacteria</taxon>
        <taxon>Campylobacterales</taxon>
        <taxon>Sulfurovaceae</taxon>
        <taxon>Sulfurovum</taxon>
    </lineage>
</organism>
<evidence type="ECO:0000256" key="4">
    <source>
        <dbReference type="ARBA" id="ARBA00022827"/>
    </source>
</evidence>
<gene>
    <name evidence="8" type="ORF">AS592_11470</name>
</gene>
<dbReference type="SUPFAM" id="SSF51905">
    <property type="entry name" value="FAD/NAD(P)-binding domain"/>
    <property type="match status" value="2"/>
</dbReference>
<evidence type="ECO:0000256" key="6">
    <source>
        <dbReference type="ARBA" id="ARBA00023284"/>
    </source>
</evidence>
<dbReference type="CDD" id="cd00158">
    <property type="entry name" value="RHOD"/>
    <property type="match status" value="1"/>
</dbReference>
<comment type="caution">
    <text evidence="8">The sequence shown here is derived from an EMBL/GenBank/DDBJ whole genome shotgun (WGS) entry which is preliminary data.</text>
</comment>
<dbReference type="EMBL" id="LNKT01000001">
    <property type="protein sequence ID" value="KYJ87779.1"/>
    <property type="molecule type" value="Genomic_DNA"/>
</dbReference>
<dbReference type="GO" id="GO:0016491">
    <property type="term" value="F:oxidoreductase activity"/>
    <property type="evidence" value="ECO:0007669"/>
    <property type="project" value="UniProtKB-KW"/>
</dbReference>
<dbReference type="PANTHER" id="PTHR43429:SF1">
    <property type="entry name" value="NAD(P)H SULFUR OXIDOREDUCTASE (COA-DEPENDENT)"/>
    <property type="match status" value="1"/>
</dbReference>
<dbReference type="PRINTS" id="PR00368">
    <property type="entry name" value="FADPNR"/>
</dbReference>
<keyword evidence="6" id="KW-0676">Redox-active center</keyword>
<dbReference type="Pfam" id="PF07992">
    <property type="entry name" value="Pyr_redox_2"/>
    <property type="match status" value="1"/>
</dbReference>